<dbReference type="AlphaFoldDB" id="A0A917PJD7"/>
<organism evidence="1 2">
    <name type="scientific">Deinococcus aquiradiocola</name>
    <dbReference type="NCBI Taxonomy" id="393059"/>
    <lineage>
        <taxon>Bacteria</taxon>
        <taxon>Thermotogati</taxon>
        <taxon>Deinococcota</taxon>
        <taxon>Deinococci</taxon>
        <taxon>Deinococcales</taxon>
        <taxon>Deinococcaceae</taxon>
        <taxon>Deinococcus</taxon>
    </lineage>
</organism>
<evidence type="ECO:0000313" key="1">
    <source>
        <dbReference type="EMBL" id="GGJ80868.1"/>
    </source>
</evidence>
<sequence>MSRPPLLLAFDLDGTLIPDGGLLVPADTRQALARLRDLPGQKVLTAIITGRDTPPADVLDAARPDAVATNNGGRIEIGGELHTRAVFSQEDLQAVLAHGLDDARVIAFAEEQVYVDLPEGTPVPEWLSRRPHAPLAAAPTDRVQKVGFYHPGIRGWRDALADTHPHLVMTGAQEPYTDFLTVTPAGADKGAALLAIAQSLGVDRAHTFAFGDSDNDLAMLQVAGHAVQLGNLPLLRPHANDTVDGPGALGTYLNALADRLQTEPAPGATHA</sequence>
<accession>A0A917PJD7</accession>
<evidence type="ECO:0000313" key="2">
    <source>
        <dbReference type="Proteomes" id="UP000635726"/>
    </source>
</evidence>
<dbReference type="RefSeq" id="WP_188963718.1">
    <property type="nucleotide sequence ID" value="NZ_BMOE01000009.1"/>
</dbReference>
<keyword evidence="2" id="KW-1185">Reference proteome</keyword>
<dbReference type="Gene3D" id="3.30.1240.10">
    <property type="match status" value="1"/>
</dbReference>
<protein>
    <recommendedName>
        <fullName evidence="3">HAD family phosphatase</fullName>
    </recommendedName>
</protein>
<dbReference type="Proteomes" id="UP000635726">
    <property type="component" value="Unassembled WGS sequence"/>
</dbReference>
<evidence type="ECO:0008006" key="3">
    <source>
        <dbReference type="Google" id="ProtNLM"/>
    </source>
</evidence>
<proteinExistence type="predicted"/>
<dbReference type="InterPro" id="IPR036412">
    <property type="entry name" value="HAD-like_sf"/>
</dbReference>
<dbReference type="SUPFAM" id="SSF56784">
    <property type="entry name" value="HAD-like"/>
    <property type="match status" value="1"/>
</dbReference>
<dbReference type="NCBIfam" id="TIGR01484">
    <property type="entry name" value="HAD-SF-IIB"/>
    <property type="match status" value="1"/>
</dbReference>
<gene>
    <name evidence="1" type="ORF">GCM10008939_25960</name>
</gene>
<dbReference type="Gene3D" id="3.40.50.1000">
    <property type="entry name" value="HAD superfamily/HAD-like"/>
    <property type="match status" value="1"/>
</dbReference>
<reference evidence="1" key="2">
    <citation type="submission" date="2020-09" db="EMBL/GenBank/DDBJ databases">
        <authorList>
            <person name="Sun Q."/>
            <person name="Ohkuma M."/>
        </authorList>
    </citation>
    <scope>NUCLEOTIDE SEQUENCE</scope>
    <source>
        <strain evidence="1">JCM 14371</strain>
    </source>
</reference>
<dbReference type="GO" id="GO:0000287">
    <property type="term" value="F:magnesium ion binding"/>
    <property type="evidence" value="ECO:0007669"/>
    <property type="project" value="TreeGrafter"/>
</dbReference>
<dbReference type="Pfam" id="PF08282">
    <property type="entry name" value="Hydrolase_3"/>
    <property type="match status" value="1"/>
</dbReference>
<reference evidence="1" key="1">
    <citation type="journal article" date="2014" name="Int. J. Syst. Evol. Microbiol.">
        <title>Complete genome sequence of Corynebacterium casei LMG S-19264T (=DSM 44701T), isolated from a smear-ripened cheese.</title>
        <authorList>
            <consortium name="US DOE Joint Genome Institute (JGI-PGF)"/>
            <person name="Walter F."/>
            <person name="Albersmeier A."/>
            <person name="Kalinowski J."/>
            <person name="Ruckert C."/>
        </authorList>
    </citation>
    <scope>NUCLEOTIDE SEQUENCE</scope>
    <source>
        <strain evidence="1">JCM 14371</strain>
    </source>
</reference>
<dbReference type="EMBL" id="BMOE01000009">
    <property type="protein sequence ID" value="GGJ80868.1"/>
    <property type="molecule type" value="Genomic_DNA"/>
</dbReference>
<dbReference type="GO" id="GO:0016791">
    <property type="term" value="F:phosphatase activity"/>
    <property type="evidence" value="ECO:0007669"/>
    <property type="project" value="TreeGrafter"/>
</dbReference>
<dbReference type="InterPro" id="IPR006379">
    <property type="entry name" value="HAD-SF_hydro_IIB"/>
</dbReference>
<dbReference type="PANTHER" id="PTHR10000">
    <property type="entry name" value="PHOSPHOSERINE PHOSPHATASE"/>
    <property type="match status" value="1"/>
</dbReference>
<name>A0A917PJD7_9DEIO</name>
<dbReference type="GO" id="GO:0005829">
    <property type="term" value="C:cytosol"/>
    <property type="evidence" value="ECO:0007669"/>
    <property type="project" value="TreeGrafter"/>
</dbReference>
<dbReference type="InterPro" id="IPR023214">
    <property type="entry name" value="HAD_sf"/>
</dbReference>
<comment type="caution">
    <text evidence="1">The sequence shown here is derived from an EMBL/GenBank/DDBJ whole genome shotgun (WGS) entry which is preliminary data.</text>
</comment>
<dbReference type="PANTHER" id="PTHR10000:SF8">
    <property type="entry name" value="HAD SUPERFAMILY HYDROLASE-LIKE, TYPE 3"/>
    <property type="match status" value="1"/>
</dbReference>